<evidence type="ECO:0000313" key="2">
    <source>
        <dbReference type="EMBL" id="SAM82807.1"/>
    </source>
</evidence>
<evidence type="ECO:0000256" key="1">
    <source>
        <dbReference type="SAM" id="MobiDB-lite"/>
    </source>
</evidence>
<dbReference type="EMBL" id="LT558124">
    <property type="protein sequence ID" value="SAM82807.1"/>
    <property type="molecule type" value="Genomic_DNA"/>
</dbReference>
<keyword evidence="5" id="KW-1185">Reference proteome</keyword>
<dbReference type="AlphaFoldDB" id="A0A1K0G5Q9"/>
<evidence type="ECO:0000313" key="5">
    <source>
        <dbReference type="Proteomes" id="UP000658997"/>
    </source>
</evidence>
<evidence type="ECO:0000313" key="3">
    <source>
        <dbReference type="EMBL" id="SYW83192.1"/>
    </source>
</evidence>
<reference evidence="4" key="2">
    <citation type="submission" date="2016-04" db="EMBL/GenBank/DDBJ databases">
        <authorList>
            <person name="Guldener U."/>
            <person name="Guldener U."/>
        </authorList>
    </citation>
    <scope>NUCLEOTIDE SEQUENCE [LARGE SCALE GENOMIC DNA]</scope>
    <source>
        <strain evidence="4">UB2112</strain>
    </source>
</reference>
<proteinExistence type="predicted"/>
<feature type="region of interest" description="Disordered" evidence="1">
    <location>
        <begin position="63"/>
        <end position="181"/>
    </location>
</feature>
<feature type="compositionally biased region" description="Low complexity" evidence="1">
    <location>
        <begin position="1"/>
        <end position="20"/>
    </location>
</feature>
<organism evidence="2 4">
    <name type="scientific">Ustilago bromivora</name>
    <dbReference type="NCBI Taxonomy" id="307758"/>
    <lineage>
        <taxon>Eukaryota</taxon>
        <taxon>Fungi</taxon>
        <taxon>Dikarya</taxon>
        <taxon>Basidiomycota</taxon>
        <taxon>Ustilaginomycotina</taxon>
        <taxon>Ustilaginomycetes</taxon>
        <taxon>Ustilaginales</taxon>
        <taxon>Ustilaginaceae</taxon>
        <taxon>Ustilago</taxon>
    </lineage>
</organism>
<accession>A0A1K0G5Q9</accession>
<protein>
    <submittedName>
        <fullName evidence="2">Uncharacterized protein</fullName>
    </submittedName>
</protein>
<feature type="region of interest" description="Disordered" evidence="1">
    <location>
        <begin position="1"/>
        <end position="48"/>
    </location>
</feature>
<dbReference type="EMBL" id="ULHB01000140">
    <property type="protein sequence ID" value="SYW83192.1"/>
    <property type="molecule type" value="Genomic_DNA"/>
</dbReference>
<reference evidence="2" key="1">
    <citation type="submission" date="2016-04" db="EMBL/GenBank/DDBJ databases">
        <authorList>
            <person name="Evans L.H."/>
            <person name="Alamgir A."/>
            <person name="Owens N."/>
            <person name="Weber N.D."/>
            <person name="Virtaneva K."/>
            <person name="Barbian K."/>
            <person name="Babar A."/>
            <person name="Rosenke K."/>
        </authorList>
    </citation>
    <scope>NUCLEOTIDE SEQUENCE</scope>
    <source>
        <strain evidence="2">UB2112</strain>
    </source>
</reference>
<dbReference type="Proteomes" id="UP000658997">
    <property type="component" value="Unassembled WGS sequence"/>
</dbReference>
<name>A0A1K0G5Q9_9BASI</name>
<feature type="compositionally biased region" description="Low complexity" evidence="1">
    <location>
        <begin position="97"/>
        <end position="125"/>
    </location>
</feature>
<dbReference type="OrthoDB" id="2555793at2759"/>
<feature type="compositionally biased region" description="Polar residues" evidence="1">
    <location>
        <begin position="132"/>
        <end position="146"/>
    </location>
</feature>
<sequence>MSRAPPLMPSSSSSHSYSSPKLGPAAIYSTHSPTGSPRPLFAQQLPGTLSPYRDASARYAHIGSPRISSLSREATAALTGSNYPTSSSRPTSPTPGSPSHSPSSNSGESSGSSSRGSSSRGSRGPAYHGGHDNSQPLLTRSDSSSRIAGPSRHADPDDPDDHGGSTSAGGPSGVKTDCPSGLKRVHLLQPIDTKSEYMPPPPLGVLVEPPCILVSLRLFPTATSKPSITSTGVIPTQLSVMLTDHAKDK</sequence>
<feature type="compositionally biased region" description="Polar residues" evidence="1">
    <location>
        <begin position="66"/>
        <end position="83"/>
    </location>
</feature>
<gene>
    <name evidence="3" type="ORF">UBRO2_05083</name>
    <name evidence="2" type="ORF">UBRO_04940</name>
</gene>
<evidence type="ECO:0000313" key="4">
    <source>
        <dbReference type="Proteomes" id="UP000179920"/>
    </source>
</evidence>
<reference evidence="3" key="3">
    <citation type="submission" date="2018-08" db="EMBL/GenBank/DDBJ databases">
        <authorList>
            <person name="Guldener U."/>
        </authorList>
    </citation>
    <scope>NUCLEOTIDE SEQUENCE</scope>
    <source>
        <strain evidence="3">UB2</strain>
    </source>
</reference>
<dbReference type="Proteomes" id="UP000179920">
    <property type="component" value="Chromosome VIII"/>
</dbReference>